<keyword evidence="1" id="KW-0547">Nucleotide-binding</keyword>
<dbReference type="InterPro" id="IPR012675">
    <property type="entry name" value="Beta-grasp_dom_sf"/>
</dbReference>
<proteinExistence type="predicted"/>
<dbReference type="AlphaFoldDB" id="M0HCR2"/>
<accession>M0HCR2</accession>
<dbReference type="CDD" id="cd17505">
    <property type="entry name" value="Ubl_SAMP1_like"/>
    <property type="match status" value="1"/>
</dbReference>
<dbReference type="PANTHER" id="PTHR33359">
    <property type="entry name" value="MOLYBDOPTERIN SYNTHASE SULFUR CARRIER SUBUNIT"/>
    <property type="match status" value="1"/>
</dbReference>
<keyword evidence="3" id="KW-1185">Reference proteome</keyword>
<dbReference type="PANTHER" id="PTHR33359:SF1">
    <property type="entry name" value="MOLYBDOPTERIN SYNTHASE SULFUR CARRIER SUBUNIT"/>
    <property type="match status" value="1"/>
</dbReference>
<dbReference type="EMBL" id="AOLK01000022">
    <property type="protein sequence ID" value="ELZ82331.1"/>
    <property type="molecule type" value="Genomic_DNA"/>
</dbReference>
<dbReference type="GO" id="GO:0006777">
    <property type="term" value="P:Mo-molybdopterin cofactor biosynthetic process"/>
    <property type="evidence" value="ECO:0007669"/>
    <property type="project" value="InterPro"/>
</dbReference>
<name>M0HCR2_HALEO</name>
<dbReference type="Gene3D" id="3.10.20.30">
    <property type="match status" value="1"/>
</dbReference>
<dbReference type="STRING" id="1230453.C453_14638"/>
<dbReference type="InterPro" id="IPR016155">
    <property type="entry name" value="Mopterin_synth/thiamin_S_b"/>
</dbReference>
<dbReference type="GO" id="GO:1990133">
    <property type="term" value="C:molybdopterin adenylyltransferase complex"/>
    <property type="evidence" value="ECO:0007669"/>
    <property type="project" value="TreeGrafter"/>
</dbReference>
<dbReference type="Proteomes" id="UP000011612">
    <property type="component" value="Unassembled WGS sequence"/>
</dbReference>
<protein>
    <submittedName>
        <fullName evidence="2">Molybdopterin converting factor small subunit</fullName>
    </submittedName>
</protein>
<dbReference type="InterPro" id="IPR003749">
    <property type="entry name" value="ThiS/MoaD-like"/>
</dbReference>
<dbReference type="InterPro" id="IPR054834">
    <property type="entry name" value="SAMP1_3"/>
</dbReference>
<dbReference type="InterPro" id="IPR010038">
    <property type="entry name" value="MoaD_arc-typ"/>
</dbReference>
<dbReference type="SUPFAM" id="SSF54285">
    <property type="entry name" value="MoaD/ThiS"/>
    <property type="match status" value="1"/>
</dbReference>
<evidence type="ECO:0000313" key="2">
    <source>
        <dbReference type="EMBL" id="ELZ82331.1"/>
    </source>
</evidence>
<dbReference type="GO" id="GO:0000166">
    <property type="term" value="F:nucleotide binding"/>
    <property type="evidence" value="ECO:0007669"/>
    <property type="project" value="UniProtKB-KW"/>
</dbReference>
<reference evidence="2 3" key="1">
    <citation type="journal article" date="2014" name="PLoS Genet.">
        <title>Phylogenetically driven sequencing of extremely halophilic archaea reveals strategies for static and dynamic osmo-response.</title>
        <authorList>
            <person name="Becker E.A."/>
            <person name="Seitzer P.M."/>
            <person name="Tritt A."/>
            <person name="Larsen D."/>
            <person name="Krusor M."/>
            <person name="Yao A.I."/>
            <person name="Wu D."/>
            <person name="Madern D."/>
            <person name="Eisen J.A."/>
            <person name="Darling A.E."/>
            <person name="Facciotti M.T."/>
        </authorList>
    </citation>
    <scope>NUCLEOTIDE SEQUENCE [LARGE SCALE GENOMIC DNA]</scope>
    <source>
        <strain evidence="2 3">ATCC BAA-1513</strain>
    </source>
</reference>
<evidence type="ECO:0000256" key="1">
    <source>
        <dbReference type="ARBA" id="ARBA00022741"/>
    </source>
</evidence>
<dbReference type="PATRIC" id="fig|1230453.4.peg.2905"/>
<dbReference type="Pfam" id="PF02597">
    <property type="entry name" value="ThiS"/>
    <property type="match status" value="1"/>
</dbReference>
<comment type="caution">
    <text evidence="2">The sequence shown here is derived from an EMBL/GenBank/DDBJ whole genome shotgun (WGS) entry which is preliminary data.</text>
</comment>
<evidence type="ECO:0000313" key="3">
    <source>
        <dbReference type="Proteomes" id="UP000011612"/>
    </source>
</evidence>
<dbReference type="NCBIfam" id="TIGR01687">
    <property type="entry name" value="moaD_arch"/>
    <property type="match status" value="1"/>
</dbReference>
<organism evidence="2 3">
    <name type="scientific">Haloferax elongans ATCC BAA-1513</name>
    <dbReference type="NCBI Taxonomy" id="1230453"/>
    <lineage>
        <taxon>Archaea</taxon>
        <taxon>Methanobacteriati</taxon>
        <taxon>Methanobacteriota</taxon>
        <taxon>Stenosarchaea group</taxon>
        <taxon>Halobacteria</taxon>
        <taxon>Halobacteriales</taxon>
        <taxon>Haloferacaceae</taxon>
        <taxon>Haloferax</taxon>
    </lineage>
</organism>
<dbReference type="NCBIfam" id="NF041918">
    <property type="entry name" value="SAMP1"/>
    <property type="match status" value="1"/>
</dbReference>
<sequence>MSPERGDGGMEWKLFADLAEVAGSRTVEVEVESHATVGDALDALVGRHPPLEPRVFADDGGLYEHINVLRNGEPAALDAAVEVGDELALFPPVSGG</sequence>
<dbReference type="InterPro" id="IPR044672">
    <property type="entry name" value="MOCS2A"/>
</dbReference>
<gene>
    <name evidence="2" type="ORF">C453_14638</name>
</gene>